<name>A0A5Q0H2U0_SACSY</name>
<dbReference type="InterPro" id="IPR027417">
    <property type="entry name" value="P-loop_NTPase"/>
</dbReference>
<accession>A0A5Q0H2U0</accession>
<dbReference type="InterPro" id="IPR014721">
    <property type="entry name" value="Ribsml_uS5_D2-typ_fold_subgr"/>
</dbReference>
<dbReference type="Pfam" id="PF01078">
    <property type="entry name" value="Mg_chelatase"/>
    <property type="match status" value="1"/>
</dbReference>
<dbReference type="InterPro" id="IPR025158">
    <property type="entry name" value="Mg_chelat-rel_C"/>
</dbReference>
<dbReference type="KEGG" id="ssyi:EKG83_26800"/>
<dbReference type="Proteomes" id="UP000325787">
    <property type="component" value="Chromosome"/>
</dbReference>
<proteinExistence type="predicted"/>
<dbReference type="SUPFAM" id="SSF54211">
    <property type="entry name" value="Ribosomal protein S5 domain 2-like"/>
    <property type="match status" value="1"/>
</dbReference>
<feature type="domain" description="Magnesium chelatase ChlI-like catalytic" evidence="1">
    <location>
        <begin position="194"/>
        <end position="337"/>
    </location>
</feature>
<dbReference type="SUPFAM" id="SSF52540">
    <property type="entry name" value="P-loop containing nucleoside triphosphate hydrolases"/>
    <property type="match status" value="1"/>
</dbReference>
<keyword evidence="4" id="KW-1185">Reference proteome</keyword>
<sequence>MSTVHTVSLRGLTGQVSTLTATAGDGPPEILLTGGNGRGQRELRDRVHAALANSGRPNRNRRIEVHLGSPEAAPQAAAVAVAALCAILGVPARRLAGTAVLGEVGLDGSLRPTRGVLPAVQAVRAHGLHRVIVPADALGQAVLVDGVEVLGAHTLSEVADWLRGTDTALHRPGVPAGFVAETPQPPGRALTAPALRAVEVAAAGGHHLLLDAAEGAGALLVAQWLHQLLPDLTPDQQLQLAAIRSLTGPREDGAILTATAPMVTAHHSDSLAALVGGSVPGAVSRAHHGVLVACDLDRFTPLALETLRRALLDRQVRLAHGGHELRYPALGQLFATCIRTPGPRARLAPVLLDVLDIRLRLASSRAVMLPPEDDRDRIGRVRAHSRARVLRARARAATRWSQAASGSDTVFTNATVPEEVLHSRPLPAAVDAPIHHALRIGALSHRGADAVLRMAWTAADLDGLTPPARRHVEQALALRQATPTRSATVPEVR</sequence>
<gene>
    <name evidence="3" type="ORF">EKG83_26800</name>
</gene>
<dbReference type="InterPro" id="IPR020568">
    <property type="entry name" value="Ribosomal_Su5_D2-typ_SF"/>
</dbReference>
<dbReference type="GO" id="GO:0005524">
    <property type="term" value="F:ATP binding"/>
    <property type="evidence" value="ECO:0007669"/>
    <property type="project" value="UniProtKB-KW"/>
</dbReference>
<dbReference type="Pfam" id="PF13335">
    <property type="entry name" value="Mg_chelatase_C"/>
    <property type="match status" value="1"/>
</dbReference>
<dbReference type="InterPro" id="IPR045006">
    <property type="entry name" value="CHLI-like"/>
</dbReference>
<dbReference type="PANTHER" id="PTHR32039">
    <property type="entry name" value="MAGNESIUM-CHELATASE SUBUNIT CHLI"/>
    <property type="match status" value="1"/>
</dbReference>
<evidence type="ECO:0000313" key="3">
    <source>
        <dbReference type="EMBL" id="QFZ20536.1"/>
    </source>
</evidence>
<reference evidence="4" key="1">
    <citation type="journal article" date="2021" name="Curr. Microbiol.">
        <title>Complete genome of nocamycin-producing strain Saccharothrix syringae NRRL B-16468 reveals the biosynthetic potential for secondary metabolites.</title>
        <authorList>
            <person name="Mo X."/>
            <person name="Yang S."/>
        </authorList>
    </citation>
    <scope>NUCLEOTIDE SEQUENCE [LARGE SCALE GENOMIC DNA]</scope>
    <source>
        <strain evidence="4">ATCC 51364 / DSM 43886 / JCM 6844 / KCTC 9398 / NBRC 14523 / NRRL B-16468 / INA 2240</strain>
    </source>
</reference>
<evidence type="ECO:0000259" key="1">
    <source>
        <dbReference type="Pfam" id="PF01078"/>
    </source>
</evidence>
<evidence type="ECO:0000313" key="4">
    <source>
        <dbReference type="Proteomes" id="UP000325787"/>
    </source>
</evidence>
<dbReference type="InterPro" id="IPR000523">
    <property type="entry name" value="Mg_chelatse_chII-like_cat_dom"/>
</dbReference>
<dbReference type="Gene3D" id="3.40.50.300">
    <property type="entry name" value="P-loop containing nucleotide triphosphate hydrolases"/>
    <property type="match status" value="1"/>
</dbReference>
<dbReference type="EMBL" id="CP034550">
    <property type="protein sequence ID" value="QFZ20536.1"/>
    <property type="molecule type" value="Genomic_DNA"/>
</dbReference>
<keyword evidence="3" id="KW-0067">ATP-binding</keyword>
<dbReference type="PANTHER" id="PTHR32039:SF7">
    <property type="entry name" value="COMPETENCE PROTEIN COMM"/>
    <property type="match status" value="1"/>
</dbReference>
<organism evidence="3 4">
    <name type="scientific">Saccharothrix syringae</name>
    <name type="common">Nocardiopsis syringae</name>
    <dbReference type="NCBI Taxonomy" id="103733"/>
    <lineage>
        <taxon>Bacteria</taxon>
        <taxon>Bacillati</taxon>
        <taxon>Actinomycetota</taxon>
        <taxon>Actinomycetes</taxon>
        <taxon>Pseudonocardiales</taxon>
        <taxon>Pseudonocardiaceae</taxon>
        <taxon>Saccharothrix</taxon>
    </lineage>
</organism>
<keyword evidence="3" id="KW-0547">Nucleotide-binding</keyword>
<dbReference type="Pfam" id="PF13541">
    <property type="entry name" value="ChlI"/>
    <property type="match status" value="1"/>
</dbReference>
<evidence type="ECO:0000259" key="2">
    <source>
        <dbReference type="Pfam" id="PF13335"/>
    </source>
</evidence>
<feature type="domain" description="Mg chelatase-related protein C-terminal" evidence="2">
    <location>
        <begin position="384"/>
        <end position="479"/>
    </location>
</feature>
<protein>
    <submittedName>
        <fullName evidence="3">ATP-binding protein</fullName>
    </submittedName>
</protein>
<dbReference type="OrthoDB" id="3683431at2"/>
<dbReference type="AlphaFoldDB" id="A0A5Q0H2U0"/>
<dbReference type="RefSeq" id="WP_051767030.1">
    <property type="nucleotide sequence ID" value="NZ_CP034550.1"/>
</dbReference>
<dbReference type="Gene3D" id="3.30.230.10">
    <property type="match status" value="1"/>
</dbReference>